<dbReference type="EMBL" id="JARQZJ010000121">
    <property type="protein sequence ID" value="KAK9888099.1"/>
    <property type="molecule type" value="Genomic_DNA"/>
</dbReference>
<feature type="compositionally biased region" description="Polar residues" evidence="1">
    <location>
        <begin position="539"/>
        <end position="552"/>
    </location>
</feature>
<keyword evidence="2" id="KW-0812">Transmembrane</keyword>
<comment type="caution">
    <text evidence="4">The sequence shown here is derived from an EMBL/GenBank/DDBJ whole genome shotgun (WGS) entry which is preliminary data.</text>
</comment>
<organism evidence="4 5">
    <name type="scientific">Henosepilachna vigintioctopunctata</name>
    <dbReference type="NCBI Taxonomy" id="420089"/>
    <lineage>
        <taxon>Eukaryota</taxon>
        <taxon>Metazoa</taxon>
        <taxon>Ecdysozoa</taxon>
        <taxon>Arthropoda</taxon>
        <taxon>Hexapoda</taxon>
        <taxon>Insecta</taxon>
        <taxon>Pterygota</taxon>
        <taxon>Neoptera</taxon>
        <taxon>Endopterygota</taxon>
        <taxon>Coleoptera</taxon>
        <taxon>Polyphaga</taxon>
        <taxon>Cucujiformia</taxon>
        <taxon>Coccinelloidea</taxon>
        <taxon>Coccinellidae</taxon>
        <taxon>Epilachninae</taxon>
        <taxon>Epilachnini</taxon>
        <taxon>Henosepilachna</taxon>
    </lineage>
</organism>
<feature type="region of interest" description="Disordered" evidence="1">
    <location>
        <begin position="487"/>
        <end position="585"/>
    </location>
</feature>
<sequence length="585" mass="66046">MSKTLTTFILLLPSCLSFRAPNIGTTIFYESDLNKQCWDVDGIFLLHSRMFLELLLPSPRVLQELDNEFAADLVNYFTLILTTMDALPESKKKKLSLQAMKDIIGGYLHSVILPVARMSYYAGIINWKSMHKLDRYYNKVKDMLKTEGQGWASPRLQKWGAFEARRLPMQKPSCKKHDTPCSDLRIYTHTESCDDSKTCGKDITLAVPIPFFDCKTKPYAVAVPFRTNPLFDVIASKSSYVIVRYFLMSHKCLACKCDNNICRKSFKNNLYTWLTEEVVPRLNDDKTYAAFGAVIRVIRTLEYQDASHVDLLRERDCYNKMAGVSEDQFIEYTRHKLKVILIALLIVLLLWFLLACCILCCRMARKRCTCGKPAAKSSRKSNFLPERYSNIMDKIMGSTERNEGLMCMCDSKTYFSTTEESSRGKSGKSETSKKSSSPRTGFSSSSQSKQDDIPAYSAVTAPVSIAKGISSSSSESRGLPPIEEISERSSLLDSKRPPGFRIPVAGSASDSEKDEYYPRNQEVPKPISDRGRRSHLVHNIQSGKLDSSQEVSRVQCYSDDTDVATEDTESKTDISSDSIENLSTQ</sequence>
<evidence type="ECO:0000256" key="2">
    <source>
        <dbReference type="SAM" id="Phobius"/>
    </source>
</evidence>
<evidence type="ECO:0000313" key="4">
    <source>
        <dbReference type="EMBL" id="KAK9888099.1"/>
    </source>
</evidence>
<keyword evidence="2" id="KW-1133">Transmembrane helix</keyword>
<evidence type="ECO:0000256" key="1">
    <source>
        <dbReference type="SAM" id="MobiDB-lite"/>
    </source>
</evidence>
<feature type="compositionally biased region" description="Polar residues" evidence="1">
    <location>
        <begin position="575"/>
        <end position="585"/>
    </location>
</feature>
<evidence type="ECO:0000313" key="5">
    <source>
        <dbReference type="Proteomes" id="UP001431783"/>
    </source>
</evidence>
<feature type="signal peptide" evidence="3">
    <location>
        <begin position="1"/>
        <end position="17"/>
    </location>
</feature>
<reference evidence="4 5" key="1">
    <citation type="submission" date="2023-03" db="EMBL/GenBank/DDBJ databases">
        <title>Genome insight into feeding habits of ladybird beetles.</title>
        <authorList>
            <person name="Li H.-S."/>
            <person name="Huang Y.-H."/>
            <person name="Pang H."/>
        </authorList>
    </citation>
    <scope>NUCLEOTIDE SEQUENCE [LARGE SCALE GENOMIC DNA]</scope>
    <source>
        <strain evidence="4">SYSU_2023b</strain>
        <tissue evidence="4">Whole body</tissue>
    </source>
</reference>
<feature type="compositionally biased region" description="Basic and acidic residues" evidence="1">
    <location>
        <begin position="420"/>
        <end position="433"/>
    </location>
</feature>
<keyword evidence="3" id="KW-0732">Signal</keyword>
<dbReference type="AlphaFoldDB" id="A0AAW1V4R7"/>
<protein>
    <submittedName>
        <fullName evidence="4">Uncharacterized protein</fullName>
    </submittedName>
</protein>
<dbReference type="Proteomes" id="UP001431783">
    <property type="component" value="Unassembled WGS sequence"/>
</dbReference>
<evidence type="ECO:0000256" key="3">
    <source>
        <dbReference type="SAM" id="SignalP"/>
    </source>
</evidence>
<gene>
    <name evidence="4" type="ORF">WA026_000374</name>
</gene>
<feature type="compositionally biased region" description="Low complexity" evidence="1">
    <location>
        <begin position="434"/>
        <end position="448"/>
    </location>
</feature>
<accession>A0AAW1V4R7</accession>
<feature type="region of interest" description="Disordered" evidence="1">
    <location>
        <begin position="418"/>
        <end position="453"/>
    </location>
</feature>
<keyword evidence="5" id="KW-1185">Reference proteome</keyword>
<name>A0AAW1V4R7_9CUCU</name>
<proteinExistence type="predicted"/>
<feature type="chain" id="PRO_5043475199" evidence="3">
    <location>
        <begin position="18"/>
        <end position="585"/>
    </location>
</feature>
<keyword evidence="2" id="KW-0472">Membrane</keyword>
<feature type="transmembrane region" description="Helical" evidence="2">
    <location>
        <begin position="339"/>
        <end position="361"/>
    </location>
</feature>